<name>A7S3E4_NEMVE</name>
<sequence length="238" mass="26383">GCNSMTPVVVNPGPFQSIGWPGKYVANRDCLYNLTAPSGKTLKVTFLTFDLGPKKHGNCDAVDFLEVFEPRSDEQSSTIKLCGQTVPLSVYSKTFWMKMRFLSNSAEEFTGFNATITSLTEDESEYKTKGTIQSPLFPNNYPAEIMRCAWEITAPEGKHVKLTFKHFDSLIQNQTCTCDFVRVYSGNSTYAALVGKFCGNTLPTPLISISNQMLVEFQSDFSSGAKGFHAMYSTTSEQ</sequence>
<dbReference type="AlphaFoldDB" id="A7S3E4"/>
<evidence type="ECO:0000313" key="6">
    <source>
        <dbReference type="Proteomes" id="UP000001593"/>
    </source>
</evidence>
<organism evidence="5 6">
    <name type="scientific">Nematostella vectensis</name>
    <name type="common">Starlet sea anemone</name>
    <dbReference type="NCBI Taxonomy" id="45351"/>
    <lineage>
        <taxon>Eukaryota</taxon>
        <taxon>Metazoa</taxon>
        <taxon>Cnidaria</taxon>
        <taxon>Anthozoa</taxon>
        <taxon>Hexacorallia</taxon>
        <taxon>Actiniaria</taxon>
        <taxon>Edwardsiidae</taxon>
        <taxon>Nematostella</taxon>
    </lineage>
</organism>
<feature type="non-terminal residue" evidence="5">
    <location>
        <position position="1"/>
    </location>
</feature>
<dbReference type="PhylomeDB" id="A7S3E4"/>
<feature type="non-terminal residue" evidence="5">
    <location>
        <position position="238"/>
    </location>
</feature>
<dbReference type="EMBL" id="DS469573">
    <property type="protein sequence ID" value="EDO41709.1"/>
    <property type="molecule type" value="Genomic_DNA"/>
</dbReference>
<evidence type="ECO:0000256" key="3">
    <source>
        <dbReference type="PROSITE-ProRule" id="PRU00059"/>
    </source>
</evidence>
<evidence type="ECO:0000256" key="2">
    <source>
        <dbReference type="ARBA" id="ARBA00023157"/>
    </source>
</evidence>
<dbReference type="PROSITE" id="PS01180">
    <property type="entry name" value="CUB"/>
    <property type="match status" value="2"/>
</dbReference>
<dbReference type="OMA" id="HIRVITF"/>
<comment type="caution">
    <text evidence="3">Lacks conserved residue(s) required for the propagation of feature annotation.</text>
</comment>
<gene>
    <name evidence="5" type="ORF">NEMVEDRAFT_v1g35437</name>
</gene>
<evidence type="ECO:0000259" key="4">
    <source>
        <dbReference type="PROSITE" id="PS01180"/>
    </source>
</evidence>
<keyword evidence="1" id="KW-0677">Repeat</keyword>
<dbReference type="Proteomes" id="UP000001593">
    <property type="component" value="Unassembled WGS sequence"/>
</dbReference>
<dbReference type="SUPFAM" id="SSF49854">
    <property type="entry name" value="Spermadhesin, CUB domain"/>
    <property type="match status" value="2"/>
</dbReference>
<keyword evidence="6" id="KW-1185">Reference proteome</keyword>
<evidence type="ECO:0000256" key="1">
    <source>
        <dbReference type="ARBA" id="ARBA00022737"/>
    </source>
</evidence>
<accession>A7S3E4</accession>
<keyword evidence="2" id="KW-1015">Disulfide bond</keyword>
<dbReference type="SMART" id="SM00042">
    <property type="entry name" value="CUB"/>
    <property type="match status" value="2"/>
</dbReference>
<dbReference type="CDD" id="cd00041">
    <property type="entry name" value="CUB"/>
    <property type="match status" value="2"/>
</dbReference>
<protein>
    <recommendedName>
        <fullName evidence="4">CUB domain-containing protein</fullName>
    </recommendedName>
</protein>
<feature type="domain" description="CUB" evidence="4">
    <location>
        <begin position="82"/>
        <end position="235"/>
    </location>
</feature>
<evidence type="ECO:0000313" key="5">
    <source>
        <dbReference type="EMBL" id="EDO41709.1"/>
    </source>
</evidence>
<dbReference type="InterPro" id="IPR000859">
    <property type="entry name" value="CUB_dom"/>
</dbReference>
<reference evidence="5 6" key="1">
    <citation type="journal article" date="2007" name="Science">
        <title>Sea anemone genome reveals ancestral eumetazoan gene repertoire and genomic organization.</title>
        <authorList>
            <person name="Putnam N.H."/>
            <person name="Srivastava M."/>
            <person name="Hellsten U."/>
            <person name="Dirks B."/>
            <person name="Chapman J."/>
            <person name="Salamov A."/>
            <person name="Terry A."/>
            <person name="Shapiro H."/>
            <person name="Lindquist E."/>
            <person name="Kapitonov V.V."/>
            <person name="Jurka J."/>
            <person name="Genikhovich G."/>
            <person name="Grigoriev I.V."/>
            <person name="Lucas S.M."/>
            <person name="Steele R.E."/>
            <person name="Finnerty J.R."/>
            <person name="Technau U."/>
            <person name="Martindale M.Q."/>
            <person name="Rokhsar D.S."/>
        </authorList>
    </citation>
    <scope>NUCLEOTIDE SEQUENCE [LARGE SCALE GENOMIC DNA]</scope>
    <source>
        <strain evidence="6">CH2 X CH6</strain>
    </source>
</reference>
<dbReference type="eggNOG" id="KOG3714">
    <property type="taxonomic scope" value="Eukaryota"/>
</dbReference>
<dbReference type="InParanoid" id="A7S3E4"/>
<feature type="domain" description="CUB" evidence="4">
    <location>
        <begin position="2"/>
        <end position="69"/>
    </location>
</feature>
<dbReference type="HOGENOM" id="CLU_1168401_0_0_1"/>
<proteinExistence type="predicted"/>
<dbReference type="PANTHER" id="PTHR24251">
    <property type="entry name" value="OVOCHYMASE-RELATED"/>
    <property type="match status" value="1"/>
</dbReference>
<dbReference type="Gene3D" id="2.60.120.290">
    <property type="entry name" value="Spermadhesin, CUB domain"/>
    <property type="match status" value="2"/>
</dbReference>
<dbReference type="FunFam" id="2.60.120.290:FF:000013">
    <property type="entry name" value="Membrane frizzled-related protein"/>
    <property type="match status" value="1"/>
</dbReference>
<dbReference type="Pfam" id="PF00431">
    <property type="entry name" value="CUB"/>
    <property type="match status" value="2"/>
</dbReference>
<dbReference type="InterPro" id="IPR035914">
    <property type="entry name" value="Sperma_CUB_dom_sf"/>
</dbReference>